<name>A0A2K8KN42_9GAMM</name>
<evidence type="ECO:0000256" key="12">
    <source>
        <dbReference type="ARBA" id="ARBA00049878"/>
    </source>
</evidence>
<dbReference type="GO" id="GO:0006777">
    <property type="term" value="P:Mo-molybdopterin cofactor biosynthetic process"/>
    <property type="evidence" value="ECO:0007669"/>
    <property type="project" value="UniProtKB-KW"/>
</dbReference>
<sequence length="149" mass="16841">MIHIAVQTADFSVQDEYDRICAHNSADGGVVFFVGRVRDLNEGEAVYAMTLEHYPGMTEQSLMAIVSEAQTRWPLSRVRVIHRVGQLTPGEQIVFVATASPHRDAAFAGAQFIMDWLKTRAPIWKKENTERGEHWLEAKLSDADKADQW</sequence>
<dbReference type="RefSeq" id="WP_100256604.1">
    <property type="nucleotide sequence ID" value="NZ_CP011797.1"/>
</dbReference>
<comment type="catalytic activity">
    <reaction evidence="12">
        <text>2 [molybdopterin-synthase sulfur-carrier protein]-C-terminal-Gly-aminoethanethioate + cyclic pyranopterin phosphate + H2O = molybdopterin + 2 [molybdopterin-synthase sulfur-carrier protein]-C-terminal Gly-Gly + 2 H(+)</text>
        <dbReference type="Rhea" id="RHEA:26333"/>
        <dbReference type="Rhea" id="RHEA-COMP:12202"/>
        <dbReference type="Rhea" id="RHEA-COMP:19907"/>
        <dbReference type="ChEBI" id="CHEBI:15377"/>
        <dbReference type="ChEBI" id="CHEBI:15378"/>
        <dbReference type="ChEBI" id="CHEBI:58698"/>
        <dbReference type="ChEBI" id="CHEBI:59648"/>
        <dbReference type="ChEBI" id="CHEBI:90778"/>
        <dbReference type="ChEBI" id="CHEBI:232372"/>
        <dbReference type="EC" id="2.8.1.12"/>
    </reaction>
</comment>
<dbReference type="KEGG" id="rfo:REIFOR_01101"/>
<dbReference type="InterPro" id="IPR003448">
    <property type="entry name" value="Mopterin_biosynth_MoaE"/>
</dbReference>
<dbReference type="SUPFAM" id="SSF54690">
    <property type="entry name" value="Molybdopterin synthase subunit MoaE"/>
    <property type="match status" value="1"/>
</dbReference>
<dbReference type="OrthoDB" id="9803224at2"/>
<dbReference type="InterPro" id="IPR036563">
    <property type="entry name" value="MoaE_sf"/>
</dbReference>
<evidence type="ECO:0000256" key="4">
    <source>
        <dbReference type="ARBA" id="ARBA00013858"/>
    </source>
</evidence>
<organism evidence="13 14">
    <name type="scientific">Reinekea forsetii</name>
    <dbReference type="NCBI Taxonomy" id="1336806"/>
    <lineage>
        <taxon>Bacteria</taxon>
        <taxon>Pseudomonadati</taxon>
        <taxon>Pseudomonadota</taxon>
        <taxon>Gammaproteobacteria</taxon>
        <taxon>Oceanospirillales</taxon>
        <taxon>Saccharospirillaceae</taxon>
        <taxon>Reinekea</taxon>
    </lineage>
</organism>
<reference evidence="13 14" key="1">
    <citation type="journal article" date="2017" name="Environ. Microbiol.">
        <title>Genomic and physiological analyses of 'Reinekea forsetii' reveal a versatile opportunistic lifestyle during spring algae blooms.</title>
        <authorList>
            <person name="Avci B."/>
            <person name="Hahnke R.L."/>
            <person name="Chafee M."/>
            <person name="Fischer T."/>
            <person name="Gruber-Vodicka H."/>
            <person name="Tegetmeyer H.E."/>
            <person name="Harder J."/>
            <person name="Fuchs B.M."/>
            <person name="Amann R.I."/>
            <person name="Teeling H."/>
        </authorList>
    </citation>
    <scope>NUCLEOTIDE SEQUENCE [LARGE SCALE GENOMIC DNA]</scope>
    <source>
        <strain evidence="13 14">Hel1_31_D35</strain>
    </source>
</reference>
<evidence type="ECO:0000256" key="1">
    <source>
        <dbReference type="ARBA" id="ARBA00005046"/>
    </source>
</evidence>
<evidence type="ECO:0000256" key="2">
    <source>
        <dbReference type="ARBA" id="ARBA00005426"/>
    </source>
</evidence>
<evidence type="ECO:0000256" key="5">
    <source>
        <dbReference type="ARBA" id="ARBA00022679"/>
    </source>
</evidence>
<dbReference type="Proteomes" id="UP000229757">
    <property type="component" value="Chromosome"/>
</dbReference>
<evidence type="ECO:0000256" key="10">
    <source>
        <dbReference type="ARBA" id="ARBA00030781"/>
    </source>
</evidence>
<dbReference type="EMBL" id="CP011797">
    <property type="protein sequence ID" value="ATX76250.1"/>
    <property type="molecule type" value="Genomic_DNA"/>
</dbReference>
<comment type="similarity">
    <text evidence="2">Belongs to the MoaE family.</text>
</comment>
<evidence type="ECO:0000313" key="13">
    <source>
        <dbReference type="EMBL" id="ATX76250.1"/>
    </source>
</evidence>
<comment type="subunit">
    <text evidence="7">Heterotetramer of 2 MoaD subunits and 2 MoaE subunits. Also stable as homodimer. The enzyme changes between these two forms during catalysis.</text>
</comment>
<gene>
    <name evidence="13" type="primary">moaE</name>
    <name evidence="13" type="ORF">REIFOR_01101</name>
</gene>
<keyword evidence="5" id="KW-0808">Transferase</keyword>
<dbReference type="Pfam" id="PF02391">
    <property type="entry name" value="MoaE"/>
    <property type="match status" value="1"/>
</dbReference>
<evidence type="ECO:0000256" key="6">
    <source>
        <dbReference type="ARBA" id="ARBA00023150"/>
    </source>
</evidence>
<keyword evidence="6" id="KW-0501">Molybdenum cofactor biosynthesis</keyword>
<dbReference type="EC" id="2.8.1.12" evidence="3"/>
<comment type="pathway">
    <text evidence="1">Cofactor biosynthesis; molybdopterin biosynthesis.</text>
</comment>
<dbReference type="UniPathway" id="UPA00344"/>
<dbReference type="GO" id="GO:0030366">
    <property type="term" value="F:molybdopterin synthase activity"/>
    <property type="evidence" value="ECO:0007669"/>
    <property type="project" value="UniProtKB-EC"/>
</dbReference>
<dbReference type="CDD" id="cd00756">
    <property type="entry name" value="MoaE"/>
    <property type="match status" value="1"/>
</dbReference>
<evidence type="ECO:0000256" key="9">
    <source>
        <dbReference type="ARBA" id="ARBA00030407"/>
    </source>
</evidence>
<dbReference type="PANTHER" id="PTHR23404">
    <property type="entry name" value="MOLYBDOPTERIN SYNTHASE RELATED"/>
    <property type="match status" value="1"/>
</dbReference>
<dbReference type="FunFam" id="3.90.1170.40:FF:000001">
    <property type="entry name" value="Molybdopterin synthase catalytic subunit MoaE"/>
    <property type="match status" value="1"/>
</dbReference>
<dbReference type="NCBIfam" id="NF007959">
    <property type="entry name" value="PRK10678.1"/>
    <property type="match status" value="1"/>
</dbReference>
<evidence type="ECO:0000256" key="3">
    <source>
        <dbReference type="ARBA" id="ARBA00011950"/>
    </source>
</evidence>
<evidence type="ECO:0000256" key="11">
    <source>
        <dbReference type="ARBA" id="ARBA00032474"/>
    </source>
</evidence>
<dbReference type="AlphaFoldDB" id="A0A2K8KN42"/>
<proteinExistence type="inferred from homology"/>
<evidence type="ECO:0000256" key="7">
    <source>
        <dbReference type="ARBA" id="ARBA00026066"/>
    </source>
</evidence>
<protein>
    <recommendedName>
        <fullName evidence="4">Molybdopterin synthase catalytic subunit</fullName>
        <ecNumber evidence="3">2.8.1.12</ecNumber>
    </recommendedName>
    <alternativeName>
        <fullName evidence="10">MPT synthase subunit 2</fullName>
    </alternativeName>
    <alternativeName>
        <fullName evidence="8">Molybdenum cofactor biosynthesis protein E</fullName>
    </alternativeName>
    <alternativeName>
        <fullName evidence="9">Molybdopterin-converting factor large subunit</fullName>
    </alternativeName>
    <alternativeName>
        <fullName evidence="11">Molybdopterin-converting factor subunit 2</fullName>
    </alternativeName>
</protein>
<evidence type="ECO:0000256" key="8">
    <source>
        <dbReference type="ARBA" id="ARBA00029745"/>
    </source>
</evidence>
<keyword evidence="14" id="KW-1185">Reference proteome</keyword>
<evidence type="ECO:0000313" key="14">
    <source>
        <dbReference type="Proteomes" id="UP000229757"/>
    </source>
</evidence>
<accession>A0A2K8KN42</accession>
<dbReference type="Gene3D" id="3.90.1170.40">
    <property type="entry name" value="Molybdopterin biosynthesis MoaE subunit"/>
    <property type="match status" value="1"/>
</dbReference>